<dbReference type="HOGENOM" id="CLU_2787133_0_0_7"/>
<dbReference type="STRING" id="596152.DesU5LDRAFT_3295"/>
<protein>
    <submittedName>
        <fullName evidence="1">Uncharacterized protein</fullName>
    </submittedName>
</protein>
<dbReference type="AlphaFoldDB" id="I2Q572"/>
<organism evidence="1">
    <name type="scientific">Desulfovibrio sp. U5L</name>
    <dbReference type="NCBI Taxonomy" id="596152"/>
    <lineage>
        <taxon>Bacteria</taxon>
        <taxon>Pseudomonadati</taxon>
        <taxon>Thermodesulfobacteriota</taxon>
        <taxon>Desulfovibrionia</taxon>
        <taxon>Desulfovibrionales</taxon>
        <taxon>Desulfovibrionaceae</taxon>
        <taxon>Desulfovibrio</taxon>
    </lineage>
</organism>
<dbReference type="OrthoDB" id="9912444at2"/>
<accession>I2Q572</accession>
<dbReference type="EMBL" id="JH600068">
    <property type="protein sequence ID" value="EIG54928.1"/>
    <property type="molecule type" value="Genomic_DNA"/>
</dbReference>
<gene>
    <name evidence="1" type="ORF">DesU5LDRAFT_3295</name>
</gene>
<proteinExistence type="predicted"/>
<sequence length="68" mass="7587">MMSQEHIHALREQMAESQGWANLANAAAFLWGVVEAGTPLSEEGTETFLRLIRESMAAVRTNNTQRVQ</sequence>
<name>I2Q572_9BACT</name>
<reference evidence="1" key="1">
    <citation type="submission" date="2011-11" db="EMBL/GenBank/DDBJ databases">
        <title>Improved High-Quality Draft sequence of Desulfovibrio sp. U5L.</title>
        <authorList>
            <consortium name="US DOE Joint Genome Institute"/>
            <person name="Lucas S."/>
            <person name="Han J."/>
            <person name="Lapidus A."/>
            <person name="Cheng J.-F."/>
            <person name="Goodwin L."/>
            <person name="Pitluck S."/>
            <person name="Peters L."/>
            <person name="Ovchinnikova G."/>
            <person name="Held B."/>
            <person name="Detter J.C."/>
            <person name="Han C."/>
            <person name="Tapia R."/>
            <person name="Land M."/>
            <person name="Hauser L."/>
            <person name="Kyrpides N."/>
            <person name="Ivanova N."/>
            <person name="Pagani I."/>
            <person name="Gabster J."/>
            <person name="Walker C."/>
            <person name="Stolyar S."/>
            <person name="Stahl D."/>
            <person name="Arkin A."/>
            <person name="Dehal P."/>
            <person name="Hazen T."/>
            <person name="Woyke T."/>
        </authorList>
    </citation>
    <scope>NUCLEOTIDE SEQUENCE [LARGE SCALE GENOMIC DNA]</scope>
    <source>
        <strain evidence="1">U5L</strain>
    </source>
</reference>
<evidence type="ECO:0000313" key="1">
    <source>
        <dbReference type="EMBL" id="EIG54928.1"/>
    </source>
</evidence>